<gene>
    <name evidence="3" type="ORF">Tco_0726549</name>
</gene>
<keyword evidence="4" id="KW-1185">Reference proteome</keyword>
<feature type="compositionally biased region" description="Polar residues" evidence="1">
    <location>
        <begin position="507"/>
        <end position="516"/>
    </location>
</feature>
<name>A0ABQ4YIT4_9ASTR</name>
<dbReference type="InterPro" id="IPR013103">
    <property type="entry name" value="RVT_2"/>
</dbReference>
<feature type="compositionally biased region" description="Basic and acidic residues" evidence="1">
    <location>
        <begin position="495"/>
        <end position="506"/>
    </location>
</feature>
<reference evidence="3" key="2">
    <citation type="submission" date="2022-01" db="EMBL/GenBank/DDBJ databases">
        <authorList>
            <person name="Yamashiro T."/>
            <person name="Shiraishi A."/>
            <person name="Satake H."/>
            <person name="Nakayama K."/>
        </authorList>
    </citation>
    <scope>NUCLEOTIDE SEQUENCE</scope>
</reference>
<evidence type="ECO:0000259" key="2">
    <source>
        <dbReference type="Pfam" id="PF07727"/>
    </source>
</evidence>
<evidence type="ECO:0000313" key="4">
    <source>
        <dbReference type="Proteomes" id="UP001151760"/>
    </source>
</evidence>
<feature type="region of interest" description="Disordered" evidence="1">
    <location>
        <begin position="485"/>
        <end position="526"/>
    </location>
</feature>
<reference evidence="3" key="1">
    <citation type="journal article" date="2022" name="Int. J. Mol. Sci.">
        <title>Draft Genome of Tanacetum Coccineum: Genomic Comparison of Closely Related Tanacetum-Family Plants.</title>
        <authorList>
            <person name="Yamashiro T."/>
            <person name="Shiraishi A."/>
            <person name="Nakayama K."/>
            <person name="Satake H."/>
        </authorList>
    </citation>
    <scope>NUCLEOTIDE SEQUENCE</scope>
</reference>
<dbReference type="Pfam" id="PF07727">
    <property type="entry name" value="RVT_2"/>
    <property type="match status" value="1"/>
</dbReference>
<sequence>MIISDAVNRPSMFEKSLYDSCKSRMELFIENRENGRMILDSVLNGLLDWRTVVQEDGTTRKKTYAKLSATEKIQAYCDLKATNIVLQGLPPDVYAIVNHHKVAKEIWDRPLQDSLQPTINLELSLIRESKPLFKTAGLRRNKFKGGKGKVIPVLAIWVMLLVLGETIQVNMQGLLNDITVKVKDTWQGNALSLSDQGTLHGLRKMQSAKTIPTNATFHIKDLDAYDSNCDDVSNAKTVLMANLSNYGSNVILEVHHSETYHNDMDNQSVHAMQDLNKHQKRFVLQQELSAEQAFWFQMSNSTTESSDASPVKVEVPSELLKIRPTLDALIEENDRLLQQIMSQDVLLSIINSITLNGESVSLDMQRSKSCDKCFDLDAELSKTQNAYNELLKSYSQLEKHCISIELSIQLNQEILQKETSCGNQISLEIPEYLENNELKAQLQAKDTTICKLKERIKFMKEKDKKEKVKQDMDKIETINIELKQKSPKTSQFNDDPLHETLHEDSTSKGSSSNMRPSHTPFEPLDEYGGVLKNKARLVAQGFKQEEGINFEESFALVVRIEAIRIFIANAGNKNMTIYQMGVKTAFLNGEFKEEVYVSQPEGFVD</sequence>
<accession>A0ABQ4YIT4</accession>
<feature type="domain" description="Reverse transcriptase Ty1/copia-type" evidence="2">
    <location>
        <begin position="531"/>
        <end position="603"/>
    </location>
</feature>
<dbReference type="Proteomes" id="UP001151760">
    <property type="component" value="Unassembled WGS sequence"/>
</dbReference>
<evidence type="ECO:0000256" key="1">
    <source>
        <dbReference type="SAM" id="MobiDB-lite"/>
    </source>
</evidence>
<protein>
    <submittedName>
        <fullName evidence="3">Integrase, catalytic region, zinc finger, CCHC-type containing protein</fullName>
    </submittedName>
</protein>
<comment type="caution">
    <text evidence="3">The sequence shown here is derived from an EMBL/GenBank/DDBJ whole genome shotgun (WGS) entry which is preliminary data.</text>
</comment>
<evidence type="ECO:0000313" key="3">
    <source>
        <dbReference type="EMBL" id="GJS76668.1"/>
    </source>
</evidence>
<proteinExistence type="predicted"/>
<dbReference type="EMBL" id="BQNB010010392">
    <property type="protein sequence ID" value="GJS76668.1"/>
    <property type="molecule type" value="Genomic_DNA"/>
</dbReference>
<organism evidence="3 4">
    <name type="scientific">Tanacetum coccineum</name>
    <dbReference type="NCBI Taxonomy" id="301880"/>
    <lineage>
        <taxon>Eukaryota</taxon>
        <taxon>Viridiplantae</taxon>
        <taxon>Streptophyta</taxon>
        <taxon>Embryophyta</taxon>
        <taxon>Tracheophyta</taxon>
        <taxon>Spermatophyta</taxon>
        <taxon>Magnoliopsida</taxon>
        <taxon>eudicotyledons</taxon>
        <taxon>Gunneridae</taxon>
        <taxon>Pentapetalae</taxon>
        <taxon>asterids</taxon>
        <taxon>campanulids</taxon>
        <taxon>Asterales</taxon>
        <taxon>Asteraceae</taxon>
        <taxon>Asteroideae</taxon>
        <taxon>Anthemideae</taxon>
        <taxon>Anthemidinae</taxon>
        <taxon>Tanacetum</taxon>
    </lineage>
</organism>